<dbReference type="Proteomes" id="UP000652477">
    <property type="component" value="Unassembled WGS sequence"/>
</dbReference>
<dbReference type="RefSeq" id="WP_186876307.1">
    <property type="nucleotide sequence ID" value="NZ_JACOPF010000002.1"/>
</dbReference>
<sequence length="317" mass="38153">MDLELEKIREVQREFVERLKENCFVDLDRVLSHDVKINCYMTGRGKGIGAVEELLRYPGPAPSDVKMNIENEILRRDKEYAQHSFHLLMLYTVCGENKQFHFMQYGGTMVLSYKKQEKKWKICKILFDLCWLDQNSYWVNSWKMLNFHEPWNHEPVIRKEDSVWRTVPVCEYARTDEEKIRETLFHFGWITDTEDYELLEMIALRNVVIVDGYHNQRITSTDEWKEFLKGINYKEPRLHHSYRIREILIDKDKAEARMSRVEPNRIGTKVIGKHNYFMDWFTMDCNVELIRVDKNWKIKHVEFIKNIYSSPVVSNKV</sequence>
<dbReference type="SUPFAM" id="SSF54427">
    <property type="entry name" value="NTF2-like"/>
    <property type="match status" value="2"/>
</dbReference>
<dbReference type="Gene3D" id="3.10.450.50">
    <property type="match status" value="1"/>
</dbReference>
<evidence type="ECO:0000313" key="2">
    <source>
        <dbReference type="EMBL" id="MBC5689649.1"/>
    </source>
</evidence>
<dbReference type="EMBL" id="JACOPF010000002">
    <property type="protein sequence ID" value="MBC5689649.1"/>
    <property type="molecule type" value="Genomic_DNA"/>
</dbReference>
<keyword evidence="3" id="KW-1185">Reference proteome</keyword>
<protein>
    <submittedName>
        <fullName evidence="2">Nuclear transport factor 2 family protein</fullName>
    </submittedName>
</protein>
<organism evidence="2 3">
    <name type="scientific">Mediterraneibacter hominis</name>
    <dbReference type="NCBI Taxonomy" id="2763054"/>
    <lineage>
        <taxon>Bacteria</taxon>
        <taxon>Bacillati</taxon>
        <taxon>Bacillota</taxon>
        <taxon>Clostridia</taxon>
        <taxon>Lachnospirales</taxon>
        <taxon>Lachnospiraceae</taxon>
        <taxon>Mediterraneibacter</taxon>
    </lineage>
</organism>
<name>A0A923LKK9_9FIRM</name>
<feature type="domain" description="SnoaL-like" evidence="1">
    <location>
        <begin position="175"/>
        <end position="301"/>
    </location>
</feature>
<dbReference type="InterPro" id="IPR032710">
    <property type="entry name" value="NTF2-like_dom_sf"/>
</dbReference>
<dbReference type="Pfam" id="PF13577">
    <property type="entry name" value="SnoaL_4"/>
    <property type="match status" value="1"/>
</dbReference>
<evidence type="ECO:0000259" key="1">
    <source>
        <dbReference type="Pfam" id="PF13577"/>
    </source>
</evidence>
<dbReference type="AlphaFoldDB" id="A0A923LKK9"/>
<reference evidence="2" key="1">
    <citation type="submission" date="2020-08" db="EMBL/GenBank/DDBJ databases">
        <title>Genome public.</title>
        <authorList>
            <person name="Liu C."/>
            <person name="Sun Q."/>
        </authorList>
    </citation>
    <scope>NUCLEOTIDE SEQUENCE</scope>
    <source>
        <strain evidence="2">NSJ-55</strain>
    </source>
</reference>
<evidence type="ECO:0000313" key="3">
    <source>
        <dbReference type="Proteomes" id="UP000652477"/>
    </source>
</evidence>
<comment type="caution">
    <text evidence="2">The sequence shown here is derived from an EMBL/GenBank/DDBJ whole genome shotgun (WGS) entry which is preliminary data.</text>
</comment>
<dbReference type="InterPro" id="IPR037401">
    <property type="entry name" value="SnoaL-like"/>
</dbReference>
<gene>
    <name evidence="2" type="ORF">H8S37_12035</name>
</gene>
<accession>A0A923LKK9</accession>
<proteinExistence type="predicted"/>